<name>M6GD33_LEPIR</name>
<protein>
    <submittedName>
        <fullName evidence="2">DSBA-like thioredoxin domain protein</fullName>
    </submittedName>
</protein>
<evidence type="ECO:0000259" key="1">
    <source>
        <dbReference type="Pfam" id="PF01323"/>
    </source>
</evidence>
<dbReference type="Pfam" id="PF01323">
    <property type="entry name" value="DSBA"/>
    <property type="match status" value="1"/>
</dbReference>
<dbReference type="InterPro" id="IPR036249">
    <property type="entry name" value="Thioredoxin-like_sf"/>
</dbReference>
<dbReference type="InterPro" id="IPR001853">
    <property type="entry name" value="DSBA-like_thioredoxin_dom"/>
</dbReference>
<accession>M6GD33</accession>
<dbReference type="GO" id="GO:0004602">
    <property type="term" value="F:glutathione peroxidase activity"/>
    <property type="evidence" value="ECO:0007669"/>
    <property type="project" value="TreeGrafter"/>
</dbReference>
<reference evidence="2 3" key="1">
    <citation type="submission" date="2013-01" db="EMBL/GenBank/DDBJ databases">
        <authorList>
            <person name="Harkins D.M."/>
            <person name="Durkin A.S."/>
            <person name="Brinkac L.M."/>
            <person name="Haft D.H."/>
            <person name="Selengut J.D."/>
            <person name="Sanka R."/>
            <person name="DePew J."/>
            <person name="Purushe J."/>
            <person name="Hospenthal D.R."/>
            <person name="Murray C.K."/>
            <person name="Pimentel G."/>
            <person name="Wasfy M."/>
            <person name="Parker T."/>
            <person name="Miller R.S."/>
            <person name="Vinetz J.M."/>
            <person name="Sutton G.G."/>
            <person name="Nierman W.C."/>
            <person name="Fouts D.E."/>
        </authorList>
    </citation>
    <scope>NUCLEOTIDE SEQUENCE [LARGE SCALE GENOMIC DNA]</scope>
    <source>
        <strain evidence="2 3">2006001854</strain>
    </source>
</reference>
<dbReference type="PANTHER" id="PTHR42943">
    <property type="entry name" value="GLUTATHIONE S-TRANSFERASE KAPPA"/>
    <property type="match status" value="1"/>
</dbReference>
<comment type="caution">
    <text evidence="2">The sequence shown here is derived from an EMBL/GenBank/DDBJ whole genome shotgun (WGS) entry which is preliminary data.</text>
</comment>
<evidence type="ECO:0000313" key="2">
    <source>
        <dbReference type="EMBL" id="EMM82670.1"/>
    </source>
</evidence>
<feature type="domain" description="DSBA-like thioredoxin" evidence="1">
    <location>
        <begin position="4"/>
        <end position="125"/>
    </location>
</feature>
<evidence type="ECO:0000313" key="3">
    <source>
        <dbReference type="Proteomes" id="UP000012128"/>
    </source>
</evidence>
<dbReference type="GO" id="GO:0004364">
    <property type="term" value="F:glutathione transferase activity"/>
    <property type="evidence" value="ECO:0007669"/>
    <property type="project" value="TreeGrafter"/>
</dbReference>
<proteinExistence type="predicted"/>
<dbReference type="InterPro" id="IPR051924">
    <property type="entry name" value="GST_Kappa/NadH"/>
</dbReference>
<dbReference type="GO" id="GO:0006749">
    <property type="term" value="P:glutathione metabolic process"/>
    <property type="evidence" value="ECO:0007669"/>
    <property type="project" value="TreeGrafter"/>
</dbReference>
<sequence>MQNIEFFFEFASTYSYLSAMRIENLIRDSKIQILWRPFLLGPIFKAQGWNDSPFNLFPAKGKHMWKDLERRSRKYGIELQIPSQFPRNGLFASRIAIANEQETWIPSFIRETFRENFAKDSDISDFHFKPNWVKRRGNLRKVQNGGREISSSQTNGKSFCVRHLWSS</sequence>
<dbReference type="PANTHER" id="PTHR42943:SF2">
    <property type="entry name" value="GLUTATHIONE S-TRANSFERASE KAPPA 1"/>
    <property type="match status" value="1"/>
</dbReference>
<dbReference type="AlphaFoldDB" id="M6GD33"/>
<gene>
    <name evidence="2" type="ORF">LEP1GSC037_1983</name>
</gene>
<organism evidence="2 3">
    <name type="scientific">Leptospira interrogans str. 2006001854</name>
    <dbReference type="NCBI Taxonomy" id="1001590"/>
    <lineage>
        <taxon>Bacteria</taxon>
        <taxon>Pseudomonadati</taxon>
        <taxon>Spirochaetota</taxon>
        <taxon>Spirochaetia</taxon>
        <taxon>Leptospirales</taxon>
        <taxon>Leptospiraceae</taxon>
        <taxon>Leptospira</taxon>
    </lineage>
</organism>
<dbReference type="SUPFAM" id="SSF52833">
    <property type="entry name" value="Thioredoxin-like"/>
    <property type="match status" value="1"/>
</dbReference>
<dbReference type="Proteomes" id="UP000012128">
    <property type="component" value="Unassembled WGS sequence"/>
</dbReference>
<dbReference type="EMBL" id="AFLW02000081">
    <property type="protein sequence ID" value="EMM82670.1"/>
    <property type="molecule type" value="Genomic_DNA"/>
</dbReference>
<dbReference type="Gene3D" id="3.40.30.10">
    <property type="entry name" value="Glutaredoxin"/>
    <property type="match status" value="1"/>
</dbReference>